<dbReference type="AlphaFoldDB" id="C2G2M4"/>
<dbReference type="HOGENOM" id="CLU_2144646_0_0_10"/>
<proteinExistence type="predicted"/>
<name>C2G2M4_SPHSI</name>
<protein>
    <submittedName>
        <fullName evidence="1">Uncharacterized protein</fullName>
    </submittedName>
</protein>
<sequence>MIGIVNYEKGREYRNPETVILNLLLDQKRFLIEGGGYIYASKRIKEGIEYEFIVAEFDEPSERITKENDFAERDADFEDSLFSEESQWQYKLQEFRRLEAILKEEGII</sequence>
<evidence type="ECO:0000313" key="2">
    <source>
        <dbReference type="Proteomes" id="UP000006241"/>
    </source>
</evidence>
<organism evidence="1 2">
    <name type="scientific">Sphingobacterium spiritivorum ATCC 33300</name>
    <dbReference type="NCBI Taxonomy" id="525372"/>
    <lineage>
        <taxon>Bacteria</taxon>
        <taxon>Pseudomonadati</taxon>
        <taxon>Bacteroidota</taxon>
        <taxon>Sphingobacteriia</taxon>
        <taxon>Sphingobacteriales</taxon>
        <taxon>Sphingobacteriaceae</taxon>
        <taxon>Sphingobacterium</taxon>
    </lineage>
</organism>
<comment type="caution">
    <text evidence="1">The sequence shown here is derived from an EMBL/GenBank/DDBJ whole genome shotgun (WGS) entry which is preliminary data.</text>
</comment>
<gene>
    <name evidence="1" type="ORF">HMPREF0765_3830</name>
</gene>
<dbReference type="Proteomes" id="UP000006241">
    <property type="component" value="Unassembled WGS sequence"/>
</dbReference>
<accession>C2G2M4</accession>
<evidence type="ECO:0000313" key="1">
    <source>
        <dbReference type="EMBL" id="EEI90514.1"/>
    </source>
</evidence>
<dbReference type="RefSeq" id="WP_003002838.1">
    <property type="nucleotide sequence ID" value="NZ_GG668630.1"/>
</dbReference>
<dbReference type="EMBL" id="ACHB01000090">
    <property type="protein sequence ID" value="EEI90514.1"/>
    <property type="molecule type" value="Genomic_DNA"/>
</dbReference>
<reference evidence="1 2" key="1">
    <citation type="submission" date="2009-01" db="EMBL/GenBank/DDBJ databases">
        <authorList>
            <person name="Qin X."/>
            <person name="Bachman B."/>
            <person name="Battles P."/>
            <person name="Bell A."/>
            <person name="Bess C."/>
            <person name="Bickham C."/>
            <person name="Chaboub L."/>
            <person name="Chen D."/>
            <person name="Coyle M."/>
            <person name="Deiros D.R."/>
            <person name="Dinh H."/>
            <person name="Forbes L."/>
            <person name="Fowler G."/>
            <person name="Francisco L."/>
            <person name="Fu Q."/>
            <person name="Gubbala S."/>
            <person name="Hale W."/>
            <person name="Han Y."/>
            <person name="Hemphill L."/>
            <person name="Highlander S.K."/>
            <person name="Hirani K."/>
            <person name="Hogues M."/>
            <person name="Jackson L."/>
            <person name="Jakkamsetti A."/>
            <person name="Javaid M."/>
            <person name="Jiang H."/>
            <person name="Korchina V."/>
            <person name="Kovar C."/>
            <person name="Lara F."/>
            <person name="Lee S."/>
            <person name="Mata R."/>
            <person name="Mathew T."/>
            <person name="Moen C."/>
            <person name="Morales K."/>
            <person name="Munidasa M."/>
            <person name="Nazareth L."/>
            <person name="Ngo R."/>
            <person name="Nguyen L."/>
            <person name="Okwuonu G."/>
            <person name="Ongeri F."/>
            <person name="Patil S."/>
            <person name="Petrosino J."/>
            <person name="Pham C."/>
            <person name="Pham P."/>
            <person name="Pu L.-L."/>
            <person name="Puazo M."/>
            <person name="Raj R."/>
            <person name="Reid J."/>
            <person name="Rouhana J."/>
            <person name="Saada N."/>
            <person name="Shang Y."/>
            <person name="Simmons D."/>
            <person name="Thornton R."/>
            <person name="Warren J."/>
            <person name="Weissenberger G."/>
            <person name="Zhang J."/>
            <person name="Zhang L."/>
            <person name="Zhou C."/>
            <person name="Zhu D."/>
            <person name="Muzny D."/>
            <person name="Worley K."/>
            <person name="Gibbs R."/>
        </authorList>
    </citation>
    <scope>NUCLEOTIDE SEQUENCE [LARGE SCALE GENOMIC DNA]</scope>
    <source>
        <strain evidence="1 2">ATCC 33300</strain>
    </source>
</reference>